<proteinExistence type="predicted"/>
<feature type="compositionally biased region" description="Low complexity" evidence="1">
    <location>
        <begin position="130"/>
        <end position="143"/>
    </location>
</feature>
<evidence type="ECO:0008006" key="4">
    <source>
        <dbReference type="Google" id="ProtNLM"/>
    </source>
</evidence>
<sequence length="177" mass="19515">MASGKMVSLAIPVLASIYRGLHFITIARYPSNSGGCFPVHYLLGWIGTYLRVYSPLKNYPPGPYMARFGGVYRHLSFSLLEAYWLGQSVTFPSASKAHGSCKGYSAWLESVFSGESSRFAPLRPGKGKSAPRLPSSVISSSSKPLKKRYIPKDDPIDRDPKHAKWGTTRRPGPVESF</sequence>
<dbReference type="EMBL" id="BAABME010005526">
    <property type="protein sequence ID" value="GAA0165887.1"/>
    <property type="molecule type" value="Genomic_DNA"/>
</dbReference>
<name>A0AAV3QSE6_LITER</name>
<dbReference type="AlphaFoldDB" id="A0AAV3QSE6"/>
<feature type="compositionally biased region" description="Basic and acidic residues" evidence="1">
    <location>
        <begin position="150"/>
        <end position="162"/>
    </location>
</feature>
<gene>
    <name evidence="2" type="ORF">LIER_21173</name>
</gene>
<evidence type="ECO:0000313" key="2">
    <source>
        <dbReference type="EMBL" id="GAA0165887.1"/>
    </source>
</evidence>
<protein>
    <recommendedName>
        <fullName evidence="4">Aminotransferase-like plant mobile domain-containing protein</fullName>
    </recommendedName>
</protein>
<feature type="region of interest" description="Disordered" evidence="1">
    <location>
        <begin position="123"/>
        <end position="177"/>
    </location>
</feature>
<evidence type="ECO:0000313" key="3">
    <source>
        <dbReference type="Proteomes" id="UP001454036"/>
    </source>
</evidence>
<comment type="caution">
    <text evidence="2">The sequence shown here is derived from an EMBL/GenBank/DDBJ whole genome shotgun (WGS) entry which is preliminary data.</text>
</comment>
<accession>A0AAV3QSE6</accession>
<dbReference type="Proteomes" id="UP001454036">
    <property type="component" value="Unassembled WGS sequence"/>
</dbReference>
<keyword evidence="3" id="KW-1185">Reference proteome</keyword>
<organism evidence="2 3">
    <name type="scientific">Lithospermum erythrorhizon</name>
    <name type="common">Purple gromwell</name>
    <name type="synonym">Lithospermum officinale var. erythrorhizon</name>
    <dbReference type="NCBI Taxonomy" id="34254"/>
    <lineage>
        <taxon>Eukaryota</taxon>
        <taxon>Viridiplantae</taxon>
        <taxon>Streptophyta</taxon>
        <taxon>Embryophyta</taxon>
        <taxon>Tracheophyta</taxon>
        <taxon>Spermatophyta</taxon>
        <taxon>Magnoliopsida</taxon>
        <taxon>eudicotyledons</taxon>
        <taxon>Gunneridae</taxon>
        <taxon>Pentapetalae</taxon>
        <taxon>asterids</taxon>
        <taxon>lamiids</taxon>
        <taxon>Boraginales</taxon>
        <taxon>Boraginaceae</taxon>
        <taxon>Boraginoideae</taxon>
        <taxon>Lithospermeae</taxon>
        <taxon>Lithospermum</taxon>
    </lineage>
</organism>
<reference evidence="2 3" key="1">
    <citation type="submission" date="2024-01" db="EMBL/GenBank/DDBJ databases">
        <title>The complete chloroplast genome sequence of Lithospermum erythrorhizon: insights into the phylogenetic relationship among Boraginaceae species and the maternal lineages of purple gromwells.</title>
        <authorList>
            <person name="Okada T."/>
            <person name="Watanabe K."/>
        </authorList>
    </citation>
    <scope>NUCLEOTIDE SEQUENCE [LARGE SCALE GENOMIC DNA]</scope>
</reference>
<evidence type="ECO:0000256" key="1">
    <source>
        <dbReference type="SAM" id="MobiDB-lite"/>
    </source>
</evidence>